<evidence type="ECO:0000256" key="4">
    <source>
        <dbReference type="ARBA" id="ARBA00022679"/>
    </source>
</evidence>
<evidence type="ECO:0000256" key="3">
    <source>
        <dbReference type="ARBA" id="ARBA00022676"/>
    </source>
</evidence>
<accession>A0A5K8AGL7</accession>
<dbReference type="CDD" id="cd04187">
    <property type="entry name" value="DPM1_like_bac"/>
    <property type="match status" value="1"/>
</dbReference>
<keyword evidence="6 9" id="KW-1133">Transmembrane helix</keyword>
<dbReference type="PANTHER" id="PTHR48090">
    <property type="entry name" value="UNDECAPRENYL-PHOSPHATE 4-DEOXY-4-FORMAMIDO-L-ARABINOSE TRANSFERASE-RELATED"/>
    <property type="match status" value="1"/>
</dbReference>
<feature type="transmembrane region" description="Helical" evidence="9">
    <location>
        <begin position="276"/>
        <end position="301"/>
    </location>
</feature>
<evidence type="ECO:0000256" key="1">
    <source>
        <dbReference type="ARBA" id="ARBA00004651"/>
    </source>
</evidence>
<keyword evidence="2" id="KW-1003">Cell membrane</keyword>
<keyword evidence="7 9" id="KW-0472">Membrane</keyword>
<dbReference type="Pfam" id="PF00535">
    <property type="entry name" value="Glycos_transf_2"/>
    <property type="match status" value="1"/>
</dbReference>
<protein>
    <submittedName>
        <fullName evidence="11">Glycosyl transferase</fullName>
    </submittedName>
</protein>
<dbReference type="SUPFAM" id="SSF53448">
    <property type="entry name" value="Nucleotide-diphospho-sugar transferases"/>
    <property type="match status" value="1"/>
</dbReference>
<keyword evidence="4 11" id="KW-0808">Transferase</keyword>
<dbReference type="InterPro" id="IPR050256">
    <property type="entry name" value="Glycosyltransferase_2"/>
</dbReference>
<dbReference type="GO" id="GO:0005886">
    <property type="term" value="C:plasma membrane"/>
    <property type="evidence" value="ECO:0007669"/>
    <property type="project" value="UniProtKB-SubCell"/>
</dbReference>
<comment type="subcellular location">
    <subcellularLocation>
        <location evidence="1">Cell membrane</location>
        <topology evidence="1">Multi-pass membrane protein</topology>
    </subcellularLocation>
</comment>
<comment type="similarity">
    <text evidence="8">Belongs to the glycosyltransferase 2 family. GtrB subfamily.</text>
</comment>
<gene>
    <name evidence="11" type="ORF">DSCOOX_48880</name>
</gene>
<name>A0A5K8AGL7_9BACT</name>
<feature type="domain" description="Glycosyltransferase 2-like" evidence="10">
    <location>
        <begin position="18"/>
        <end position="180"/>
    </location>
</feature>
<dbReference type="InterPro" id="IPR029044">
    <property type="entry name" value="Nucleotide-diphossugar_trans"/>
</dbReference>
<dbReference type="GO" id="GO:0016757">
    <property type="term" value="F:glycosyltransferase activity"/>
    <property type="evidence" value="ECO:0007669"/>
    <property type="project" value="UniProtKB-KW"/>
</dbReference>
<sequence length="338" mass="38658">MMRERDTVFQAPRRSLLSIIVPVFNEQEVLREFHSRLSAALVSAQVDEIEILFVNDGSTDETLGILREMARTDQRIQVIDLSRNFGKEAAMTAGLEFASGDAAVIIDADLQDPPELIPQMVEEWRNGFDMVYMRRLSRQSETWLKKTSASAFYWLMGLIGRVQVPENVGDFRLLSRRAIDALNRMLERTRFMKGLFAWIGFPAKEIAYHREPRQAGKTKWNYWQLWNFALEGFTSFTITPLKLASYVGVLTSLASLLYGLFVFLKTLLTGDPVPGYPSLIVVIAFLGGLQLLALGIIGEYLGRMFIEAKQRPLYLVNRHYKTIKRHTLSLVQDERVRS</sequence>
<keyword evidence="3" id="KW-0328">Glycosyltransferase</keyword>
<evidence type="ECO:0000256" key="2">
    <source>
        <dbReference type="ARBA" id="ARBA00022475"/>
    </source>
</evidence>
<feature type="transmembrane region" description="Helical" evidence="9">
    <location>
        <begin position="243"/>
        <end position="264"/>
    </location>
</feature>
<keyword evidence="5 9" id="KW-0812">Transmembrane</keyword>
<dbReference type="AlphaFoldDB" id="A0A5K8AGL7"/>
<evidence type="ECO:0000256" key="6">
    <source>
        <dbReference type="ARBA" id="ARBA00022989"/>
    </source>
</evidence>
<evidence type="ECO:0000259" key="10">
    <source>
        <dbReference type="Pfam" id="PF00535"/>
    </source>
</evidence>
<dbReference type="Proteomes" id="UP000422108">
    <property type="component" value="Chromosome"/>
</dbReference>
<dbReference type="PANTHER" id="PTHR48090:SF1">
    <property type="entry name" value="PROPHAGE BACTOPRENOL GLUCOSYL TRANSFERASE HOMOLOG"/>
    <property type="match status" value="1"/>
</dbReference>
<evidence type="ECO:0000256" key="8">
    <source>
        <dbReference type="ARBA" id="ARBA00038152"/>
    </source>
</evidence>
<proteinExistence type="inferred from homology"/>
<reference evidence="11 12" key="1">
    <citation type="submission" date="2019-11" db="EMBL/GenBank/DDBJ databases">
        <title>Comparative genomics of hydrocarbon-degrading Desulfosarcina strains.</title>
        <authorList>
            <person name="Watanabe M."/>
            <person name="Kojima H."/>
            <person name="Fukui M."/>
        </authorList>
    </citation>
    <scope>NUCLEOTIDE SEQUENCE [LARGE SCALE GENOMIC DNA]</scope>
    <source>
        <strain evidence="12">oXyS1</strain>
    </source>
</reference>
<dbReference type="FunFam" id="3.90.550.10:FF:000079">
    <property type="entry name" value="Probable glycosyl transferase"/>
    <property type="match status" value="1"/>
</dbReference>
<dbReference type="InterPro" id="IPR001173">
    <property type="entry name" value="Glyco_trans_2-like"/>
</dbReference>
<evidence type="ECO:0000256" key="5">
    <source>
        <dbReference type="ARBA" id="ARBA00022692"/>
    </source>
</evidence>
<keyword evidence="12" id="KW-1185">Reference proteome</keyword>
<organism evidence="11 12">
    <name type="scientific">Desulfosarcina ovata subsp. ovata</name>
    <dbReference type="NCBI Taxonomy" id="2752305"/>
    <lineage>
        <taxon>Bacteria</taxon>
        <taxon>Pseudomonadati</taxon>
        <taxon>Thermodesulfobacteriota</taxon>
        <taxon>Desulfobacteria</taxon>
        <taxon>Desulfobacterales</taxon>
        <taxon>Desulfosarcinaceae</taxon>
        <taxon>Desulfosarcina</taxon>
    </lineage>
</organism>
<evidence type="ECO:0000313" key="11">
    <source>
        <dbReference type="EMBL" id="BBO91708.1"/>
    </source>
</evidence>
<evidence type="ECO:0000256" key="7">
    <source>
        <dbReference type="ARBA" id="ARBA00023136"/>
    </source>
</evidence>
<evidence type="ECO:0000313" key="12">
    <source>
        <dbReference type="Proteomes" id="UP000422108"/>
    </source>
</evidence>
<evidence type="ECO:0000256" key="9">
    <source>
        <dbReference type="SAM" id="Phobius"/>
    </source>
</evidence>
<dbReference type="EMBL" id="AP021879">
    <property type="protein sequence ID" value="BBO91708.1"/>
    <property type="molecule type" value="Genomic_DNA"/>
</dbReference>
<dbReference type="Gene3D" id="3.90.550.10">
    <property type="entry name" value="Spore Coat Polysaccharide Biosynthesis Protein SpsA, Chain A"/>
    <property type="match status" value="1"/>
</dbReference>